<name>A0A212A6C8_9RHOB</name>
<gene>
    <name evidence="1" type="ORF">CDV49_19065</name>
</gene>
<sequence>MGAVARGGLKGLIMIPEMETPPAGGTANGANIKDGELSMQTITYHHFPATAHHLRSVLIARRFGLADHLAANVADLVFAGGAA</sequence>
<keyword evidence="2" id="KW-1185">Reference proteome</keyword>
<dbReference type="EMBL" id="NIPW01000057">
    <property type="protein sequence ID" value="OWJ74617.1"/>
    <property type="molecule type" value="Genomic_DNA"/>
</dbReference>
<protein>
    <submittedName>
        <fullName evidence="1">Uncharacterized protein</fullName>
    </submittedName>
</protein>
<reference evidence="1 2" key="1">
    <citation type="submission" date="2016-12" db="EMBL/GenBank/DDBJ databases">
        <title>Comparison of Traditional DNA-DNA Hybridization with In Silico Genomic Analysis.</title>
        <authorList>
            <person name="Nicholson A.C."/>
            <person name="Humrighouse B.W."/>
            <person name="Graziano J."/>
            <person name="Lasker B."/>
            <person name="Whitney A.M."/>
            <person name="Mcquiston J.R."/>
        </authorList>
    </citation>
    <scope>NUCLEOTIDE SEQUENCE [LARGE SCALE GENOMIC DNA]</scope>
    <source>
        <strain evidence="1 2">H2240</strain>
    </source>
</reference>
<dbReference type="AlphaFoldDB" id="A0A212A6C8"/>
<dbReference type="RefSeq" id="WP_088216885.1">
    <property type="nucleotide sequence ID" value="NZ_NIPW01000057.1"/>
</dbReference>
<organism evidence="1 2">
    <name type="scientific">Haematobacter genomosp. 1</name>
    <dbReference type="NCBI Taxonomy" id="366618"/>
    <lineage>
        <taxon>Bacteria</taxon>
        <taxon>Pseudomonadati</taxon>
        <taxon>Pseudomonadota</taxon>
        <taxon>Alphaproteobacteria</taxon>
        <taxon>Rhodobacterales</taxon>
        <taxon>Paracoccaceae</taxon>
        <taxon>Haematobacter</taxon>
    </lineage>
</organism>
<dbReference type="Proteomes" id="UP000196878">
    <property type="component" value="Unassembled WGS sequence"/>
</dbReference>
<evidence type="ECO:0000313" key="1">
    <source>
        <dbReference type="EMBL" id="OWJ74617.1"/>
    </source>
</evidence>
<proteinExistence type="predicted"/>
<comment type="caution">
    <text evidence="1">The sequence shown here is derived from an EMBL/GenBank/DDBJ whole genome shotgun (WGS) entry which is preliminary data.</text>
</comment>
<evidence type="ECO:0000313" key="2">
    <source>
        <dbReference type="Proteomes" id="UP000196878"/>
    </source>
</evidence>
<accession>A0A212A6C8</accession>